<dbReference type="Pfam" id="PF13478">
    <property type="entry name" value="XdhC_C"/>
    <property type="match status" value="1"/>
</dbReference>
<name>A0A031LJL9_9CREN</name>
<evidence type="ECO:0000313" key="2">
    <source>
        <dbReference type="EMBL" id="EZQ01690.1"/>
    </source>
</evidence>
<dbReference type="RefSeq" id="WP_048100677.1">
    <property type="nucleotide sequence ID" value="NZ_JFZT01000063.1"/>
</dbReference>
<dbReference type="InterPro" id="IPR003777">
    <property type="entry name" value="XdhC_CoxI"/>
</dbReference>
<dbReference type="Proteomes" id="UP000024332">
    <property type="component" value="Unassembled WGS sequence"/>
</dbReference>
<dbReference type="InterPro" id="IPR007029">
    <property type="entry name" value="YHS_dom"/>
</dbReference>
<dbReference type="EMBL" id="JFZT01000063">
    <property type="protein sequence ID" value="EZQ01690.1"/>
    <property type="molecule type" value="Genomic_DNA"/>
</dbReference>
<dbReference type="SMART" id="SM00746">
    <property type="entry name" value="TRASH"/>
    <property type="match status" value="1"/>
</dbReference>
<accession>A0A031LJL9</accession>
<dbReference type="Gene3D" id="3.40.50.720">
    <property type="entry name" value="NAD(P)-binding Rossmann-like Domain"/>
    <property type="match status" value="1"/>
</dbReference>
<dbReference type="STRING" id="1160895.CM19_12530"/>
<dbReference type="InterPro" id="IPR012348">
    <property type="entry name" value="RNR-like"/>
</dbReference>
<reference evidence="2 3" key="1">
    <citation type="submission" date="2014-03" db="EMBL/GenBank/DDBJ databases">
        <title>Draft genome sequence of the novel thermoacidophilic archaea Acidianus copahuensis ALE1 strain, isolated from Copahue volcanic area in Neuquen Argentina.</title>
        <authorList>
            <person name="Urbieta M.S."/>
            <person name="Rascovan N."/>
            <person name="Castro C."/>
            <person name="Revale S."/>
            <person name="Giaveno M.A."/>
            <person name="Vazquez M.P."/>
            <person name="Donati E.R."/>
        </authorList>
    </citation>
    <scope>NUCLEOTIDE SEQUENCE [LARGE SCALE GENOMIC DNA]</scope>
    <source>
        <strain evidence="2 3">ALE1</strain>
    </source>
</reference>
<dbReference type="InterPro" id="IPR011017">
    <property type="entry name" value="TRASH_dom"/>
</dbReference>
<dbReference type="AlphaFoldDB" id="A0A031LJL9"/>
<dbReference type="Pfam" id="PF04945">
    <property type="entry name" value="YHS"/>
    <property type="match status" value="1"/>
</dbReference>
<dbReference type="InterPro" id="IPR052698">
    <property type="entry name" value="MoCofactor_Util/Proc"/>
</dbReference>
<sequence>MNDSYFLHSESFLKRLLELVESEEEFAIVEVIKSEGPTALKTGNKIIIKVDGSYEGWIGGFCTKDELIKRAIEVINEGVPRIIQLETCHGGSVLVYVEPGAIKRKILLIGNNSITRALAKHSHLLGYKVVLYDEIGNMKKDDTIDLIIKNLDEVKITRRTYAVIATMGEGDEKYVETLLNTNIPYIGVVAGKRRANDIFEYLKRKGINDITRVKSPAGININAKSADEIAISILAEIIMFDSTQIKQKNLELKESRDPICGMIVSESPYFSEIEGKKIYFCSKACKEKFDSDPKKLYYQLFNVINLTDYT</sequence>
<feature type="domain" description="TRASH" evidence="1">
    <location>
        <begin position="257"/>
        <end position="293"/>
    </location>
</feature>
<keyword evidence="3" id="KW-1185">Reference proteome</keyword>
<dbReference type="PANTHER" id="PTHR30388:SF6">
    <property type="entry name" value="XANTHINE DEHYDROGENASE SUBUNIT A-RELATED"/>
    <property type="match status" value="1"/>
</dbReference>
<comment type="caution">
    <text evidence="2">The sequence shown here is derived from an EMBL/GenBank/DDBJ whole genome shotgun (WGS) entry which is preliminary data.</text>
</comment>
<evidence type="ECO:0000313" key="3">
    <source>
        <dbReference type="Proteomes" id="UP000024332"/>
    </source>
</evidence>
<dbReference type="InterPro" id="IPR027051">
    <property type="entry name" value="XdhC_Rossmann_dom"/>
</dbReference>
<protein>
    <recommendedName>
        <fullName evidence="1">TRASH domain-containing protein</fullName>
    </recommendedName>
</protein>
<evidence type="ECO:0000259" key="1">
    <source>
        <dbReference type="SMART" id="SM00746"/>
    </source>
</evidence>
<dbReference type="PANTHER" id="PTHR30388">
    <property type="entry name" value="ALDEHYDE OXIDOREDUCTASE MOLYBDENUM COFACTOR ASSEMBLY PROTEIN"/>
    <property type="match status" value="1"/>
</dbReference>
<organism evidence="2 3">
    <name type="scientific">Candidatus Acidianus copahuensis</name>
    <dbReference type="NCBI Taxonomy" id="1160895"/>
    <lineage>
        <taxon>Archaea</taxon>
        <taxon>Thermoproteota</taxon>
        <taxon>Thermoprotei</taxon>
        <taxon>Sulfolobales</taxon>
        <taxon>Sulfolobaceae</taxon>
        <taxon>Acidianus</taxon>
    </lineage>
</organism>
<gene>
    <name evidence="2" type="ORF">CM19_12530</name>
</gene>
<dbReference type="Gene3D" id="1.10.620.20">
    <property type="entry name" value="Ribonucleotide Reductase, subunit A"/>
    <property type="match status" value="1"/>
</dbReference>
<dbReference type="GO" id="GO:0016491">
    <property type="term" value="F:oxidoreductase activity"/>
    <property type="evidence" value="ECO:0007669"/>
    <property type="project" value="InterPro"/>
</dbReference>
<dbReference type="OrthoDB" id="37898at2157"/>
<dbReference type="Pfam" id="PF02625">
    <property type="entry name" value="XdhC_CoxI"/>
    <property type="match status" value="1"/>
</dbReference>
<proteinExistence type="predicted"/>